<keyword evidence="5" id="KW-0677">Repeat</keyword>
<evidence type="ECO:0000256" key="9">
    <source>
        <dbReference type="SAM" id="MobiDB-lite"/>
    </source>
</evidence>
<sequence>MDVSPKPPMGPKLQKPLVYNRLLPYGEQIADEAASLLAEIKANLARAVMLREVKPSAVAWTGHLNNYIKLYGYQFSKEDHVQLIHFMLELIVIPDLELNAVQKIAHTLGLLMKKRELLSRDDLSVEWRPLYELYERLLYSPYEHLGMLLLPSNLETNLKQLIRCCRTYFSEASTQEMLDEWLPLMCPFDVTMHKAVAYLELFLPTMLPPEQHHIGFRLWFDKFIELWHNSHNSPVWENNLVWLFARLAQNNIGYIDWEPYIPTMFTRLLRSLNLPAASGKVQVNRHSNSYDSTAVVNWITSLMGGQSSCQTYVSSLFKAVESFYHPSNNGRWVMKLQRILYKLPAEVVKRLHRERYRAPTWETPVPPWQRLSDTDVTQFVECVRPVVLLSMFGKGGSSGAAMALQNLALLRPELVIPPVIERLYSALETLTEPHRLTAAMHCVVAVARSLVLGGSYFPEGPSHVLPLLSSCLPGIDPNDIKKCIVTFQFISTFATLIPLVDCSKAVTVRNDLTELEQEVCLATAGFEDFVLQLMGRCFSLIENSSLENPTRLDRDTDKMNTEENILEVGLASTFSSILAQCSPDIFKAALSKLHAFVSTRILETRVSGRYVAHMCRCMARVNPSLALGTFVPHFSKLVLTLTESDDVATEELLDDELLFSLLLLSEVVRCNGRELLPHVELLRKVLHRTLHLSSRKGYLLASTLLRNMLRACTMVFPLDYRSTHRPWEECLDFASYLPTRDWGRAGDLENLGIRWHLPSPEELACSKDLLDEFLHPELTALLRWSEGQRSLTREEVQRSLNTVLDCVLGAGLVLPMWPGEPINLVGTTVPIQLNYKVVLGAPSIFLGAGENVRLTIAKVLRKVLEHTMQTHEDDIKSLCLIVKIYHELVFYWGIPKDDFDTRWKGFHVIKKGLENRLSRHKQHIRALLVDRTQLQHEMRVLCRHLTWFTEVHQDIMKDLFDLSTSHYSEVRTQAQEALGKCVHSFQGSHRLLMKGVVHMLTAKEGVIHEQLKGALYVVLGKKQRHFLTVGDWEALGQLWPALVGARHSEKPSIIWLLEHILESLQRYLETTQVTLKVPDSCVQVARRVWEGPEPRPSVGQPTDEDVAEGLRAEERRNNQCLRAYEDLVSNLVSQVESGTLHWRHYHLALVMVKLLIRSDIPLPTAAVRMLVQHLVHDTINMRKVAILGVGTVLKQLKRKHPKREMDVEREVDQAALPLSPTLAALVAAADGRAPPNLWLQFNSGCLPDTRERWDRAHFVHKTHVGFLCLPKPFLVYAPEEEQPKLDRTPEEMSPSEAAIFEAFSSETFVSQLASYLSLEERKGHDRFDAKRFYLFKGLFRNFGSAFLPVFEKVLAPRIADTQESNQRCALEMLAGIMRGSKHWGFAKMQELRKAMEPILKTGLNSILPETLPDWGTCVATISESRDPNKYHWFFEQLMADPLKGEDGSFLQASRLYVLLGGLAQQEWRVCELLHQQLEYLKPRLMHSYQNVRDKMGSLLCNIFLYDLQQPMLGCTLALAPRRKAFLDFLMPQLTPLCEGATELSDKRESEGDTAVEGAEPRNSGPTNNHRQDGQVSPERKKAARLLQTVSKWILASVSQSPNAAPPEVFQVVPVLCQMQSDNTDEELQKDCAVTLALLGNALLPRESIQAALDIVKEVMNSPLWHSRAAGCNFLQFLVFSNLFTMQSCDRWREAVVGHTLALLRDPRLEVRETAAETLGGLLHCEFLKVTDELLASFRAQCTKKKRRGRGGGPPLPLDPADVRERHAGVLGLCACVNAFPYDVPPFMPDVLVLLGDHLNDPQPIPATIKKTLSNFRRTHHDTWRDHKVMFTDDQLAVITDLLVSPSYYA</sequence>
<dbReference type="InterPro" id="IPR032430">
    <property type="entry name" value="Blm10_mid"/>
</dbReference>
<dbReference type="Gene3D" id="1.25.10.10">
    <property type="entry name" value="Leucine-rich Repeat Variant"/>
    <property type="match status" value="1"/>
</dbReference>
<evidence type="ECO:0000256" key="7">
    <source>
        <dbReference type="ARBA" id="ARBA00023204"/>
    </source>
</evidence>
<protein>
    <submittedName>
        <fullName evidence="13">Putative proteasome activator complex subunit 4</fullName>
    </submittedName>
</protein>
<dbReference type="GO" id="GO:0005829">
    <property type="term" value="C:cytosol"/>
    <property type="evidence" value="ECO:0007669"/>
    <property type="project" value="TreeGrafter"/>
</dbReference>
<proteinExistence type="evidence at transcript level"/>
<feature type="domain" description="Proteasome activator complex subunit 4 C-terminal" evidence="10">
    <location>
        <begin position="1763"/>
        <end position="1849"/>
    </location>
</feature>
<evidence type="ECO:0000313" key="13">
    <source>
        <dbReference type="EMBL" id="JAP69225.1"/>
    </source>
</evidence>
<evidence type="ECO:0000259" key="12">
    <source>
        <dbReference type="Pfam" id="PF23096"/>
    </source>
</evidence>
<feature type="compositionally biased region" description="Basic and acidic residues" evidence="9">
    <location>
        <begin position="1569"/>
        <end position="1580"/>
    </location>
</feature>
<evidence type="ECO:0000256" key="2">
    <source>
        <dbReference type="ARBA" id="ARBA00004496"/>
    </source>
</evidence>
<name>A0A131XSP4_IXORI</name>
<evidence type="ECO:0000256" key="6">
    <source>
        <dbReference type="ARBA" id="ARBA00022763"/>
    </source>
</evidence>
<keyword evidence="7" id="KW-0234">DNA repair</keyword>
<dbReference type="InterPro" id="IPR016024">
    <property type="entry name" value="ARM-type_fold"/>
</dbReference>
<dbReference type="GO" id="GO:0070628">
    <property type="term" value="F:proteasome binding"/>
    <property type="evidence" value="ECO:0007669"/>
    <property type="project" value="InterPro"/>
</dbReference>
<feature type="domain" description="Proteasome activator complex subunit 4-like HEAT repeat-like" evidence="12">
    <location>
        <begin position="1166"/>
        <end position="1458"/>
    </location>
</feature>
<comment type="similarity">
    <text evidence="3">Belongs to the BLM10 family.</text>
</comment>
<keyword evidence="13" id="KW-0647">Proteasome</keyword>
<dbReference type="InterPro" id="IPR035309">
    <property type="entry name" value="PSME4"/>
</dbReference>
<dbReference type="InterPro" id="IPR011989">
    <property type="entry name" value="ARM-like"/>
</dbReference>
<evidence type="ECO:0000256" key="5">
    <source>
        <dbReference type="ARBA" id="ARBA00022737"/>
    </source>
</evidence>
<keyword evidence="4" id="KW-0963">Cytoplasm</keyword>
<dbReference type="Pfam" id="PF23096">
    <property type="entry name" value="HEAT_PSME4"/>
    <property type="match status" value="1"/>
</dbReference>
<organism evidence="13">
    <name type="scientific">Ixodes ricinus</name>
    <name type="common">Common tick</name>
    <name type="synonym">Acarus ricinus</name>
    <dbReference type="NCBI Taxonomy" id="34613"/>
    <lineage>
        <taxon>Eukaryota</taxon>
        <taxon>Metazoa</taxon>
        <taxon>Ecdysozoa</taxon>
        <taxon>Arthropoda</taxon>
        <taxon>Chelicerata</taxon>
        <taxon>Arachnida</taxon>
        <taxon>Acari</taxon>
        <taxon>Parasitiformes</taxon>
        <taxon>Ixodida</taxon>
        <taxon>Ixodoidea</taxon>
        <taxon>Ixodidae</taxon>
        <taxon>Ixodinae</taxon>
        <taxon>Ixodes</taxon>
    </lineage>
</organism>
<dbReference type="InterPro" id="IPR055455">
    <property type="entry name" value="HEAT_PSME4"/>
</dbReference>
<dbReference type="Pfam" id="PF16507">
    <property type="entry name" value="HEAT_PSME4_mid"/>
    <property type="match status" value="1"/>
</dbReference>
<feature type="domain" description="Proteasome activator Blm10 middle HEAT repeats region" evidence="11">
    <location>
        <begin position="314"/>
        <end position="810"/>
    </location>
</feature>
<comment type="subcellular location">
    <subcellularLocation>
        <location evidence="2">Cytoplasm</location>
    </subcellularLocation>
    <subcellularLocation>
        <location evidence="1">Nucleus speckle</location>
    </subcellularLocation>
</comment>
<accession>A0A131XSP4</accession>
<dbReference type="GO" id="GO:0016504">
    <property type="term" value="F:peptidase activator activity"/>
    <property type="evidence" value="ECO:0007669"/>
    <property type="project" value="InterPro"/>
</dbReference>
<dbReference type="Pfam" id="PF11919">
    <property type="entry name" value="PSME4_C"/>
    <property type="match status" value="1"/>
</dbReference>
<dbReference type="GO" id="GO:0000502">
    <property type="term" value="C:proteasome complex"/>
    <property type="evidence" value="ECO:0007669"/>
    <property type="project" value="UniProtKB-KW"/>
</dbReference>
<dbReference type="PANTHER" id="PTHR32170">
    <property type="entry name" value="PROTEASOME ACTIVATOR COMPLEX SUBUNIT 4"/>
    <property type="match status" value="1"/>
</dbReference>
<dbReference type="GO" id="GO:0006281">
    <property type="term" value="P:DNA repair"/>
    <property type="evidence" value="ECO:0007669"/>
    <property type="project" value="UniProtKB-KW"/>
</dbReference>
<dbReference type="GO" id="GO:0016607">
    <property type="term" value="C:nuclear speck"/>
    <property type="evidence" value="ECO:0007669"/>
    <property type="project" value="UniProtKB-SubCell"/>
</dbReference>
<dbReference type="PANTHER" id="PTHR32170:SF3">
    <property type="entry name" value="PROTEASOME ACTIVATOR COMPLEX SUBUNIT 4"/>
    <property type="match status" value="1"/>
</dbReference>
<reference evidence="13" key="1">
    <citation type="submission" date="2016-02" db="EMBL/GenBank/DDBJ databases">
        <title>RNAseq analyses of the midgut from blood- or serum-fed Ixodes ricinus ticks.</title>
        <authorList>
            <person name="Perner J."/>
            <person name="Provaznik J."/>
            <person name="Schrenkova J."/>
            <person name="Urbanova V."/>
            <person name="Ribeiro J.M."/>
            <person name="Kopacek P."/>
        </authorList>
    </citation>
    <scope>NUCLEOTIDE SEQUENCE</scope>
    <source>
        <tissue evidence="13">Gut</tissue>
    </source>
</reference>
<evidence type="ECO:0000256" key="4">
    <source>
        <dbReference type="ARBA" id="ARBA00022490"/>
    </source>
</evidence>
<evidence type="ECO:0000256" key="8">
    <source>
        <dbReference type="ARBA" id="ARBA00023242"/>
    </source>
</evidence>
<keyword evidence="6" id="KW-0227">DNA damage</keyword>
<evidence type="ECO:0000259" key="11">
    <source>
        <dbReference type="Pfam" id="PF16507"/>
    </source>
</evidence>
<feature type="region of interest" description="Disordered" evidence="9">
    <location>
        <begin position="1541"/>
        <end position="1580"/>
    </location>
</feature>
<dbReference type="InterPro" id="IPR021843">
    <property type="entry name" value="PSME4_C"/>
</dbReference>
<dbReference type="EMBL" id="GEFM01006571">
    <property type="protein sequence ID" value="JAP69225.1"/>
    <property type="molecule type" value="mRNA"/>
</dbReference>
<evidence type="ECO:0000259" key="10">
    <source>
        <dbReference type="Pfam" id="PF11919"/>
    </source>
</evidence>
<evidence type="ECO:0000256" key="1">
    <source>
        <dbReference type="ARBA" id="ARBA00004324"/>
    </source>
</evidence>
<dbReference type="SUPFAM" id="SSF48371">
    <property type="entry name" value="ARM repeat"/>
    <property type="match status" value="2"/>
</dbReference>
<dbReference type="GO" id="GO:0010499">
    <property type="term" value="P:proteasomal ubiquitin-independent protein catabolic process"/>
    <property type="evidence" value="ECO:0007669"/>
    <property type="project" value="TreeGrafter"/>
</dbReference>
<evidence type="ECO:0000256" key="3">
    <source>
        <dbReference type="ARBA" id="ARBA00005739"/>
    </source>
</evidence>
<keyword evidence="8" id="KW-0539">Nucleus</keyword>